<organism evidence="1 2">
    <name type="scientific">Belliella baltica (strain DSM 15883 / CIP 108006 / LMG 21964 / BA134)</name>
    <dbReference type="NCBI Taxonomy" id="866536"/>
    <lineage>
        <taxon>Bacteria</taxon>
        <taxon>Pseudomonadati</taxon>
        <taxon>Bacteroidota</taxon>
        <taxon>Cytophagia</taxon>
        <taxon>Cytophagales</taxon>
        <taxon>Cyclobacteriaceae</taxon>
        <taxon>Belliella</taxon>
    </lineage>
</organism>
<evidence type="ECO:0000313" key="2">
    <source>
        <dbReference type="Proteomes" id="UP000006050"/>
    </source>
</evidence>
<accession>I3Z4V2</accession>
<name>I3Z4V2_BELBD</name>
<evidence type="ECO:0008006" key="3">
    <source>
        <dbReference type="Google" id="ProtNLM"/>
    </source>
</evidence>
<reference evidence="2" key="1">
    <citation type="submission" date="2012-06" db="EMBL/GenBank/DDBJ databases">
        <title>The complete genome of Belliella baltica DSM 15883.</title>
        <authorList>
            <person name="Lucas S."/>
            <person name="Copeland A."/>
            <person name="Lapidus A."/>
            <person name="Goodwin L."/>
            <person name="Pitluck S."/>
            <person name="Peters L."/>
            <person name="Mikhailova N."/>
            <person name="Davenport K."/>
            <person name="Kyrpides N."/>
            <person name="Mavromatis K."/>
            <person name="Pagani I."/>
            <person name="Ivanova N."/>
            <person name="Ovchinnikova G."/>
            <person name="Zeytun A."/>
            <person name="Detter J.C."/>
            <person name="Han C."/>
            <person name="Land M."/>
            <person name="Hauser L."/>
            <person name="Markowitz V."/>
            <person name="Cheng J.-F."/>
            <person name="Hugenholtz P."/>
            <person name="Woyke T."/>
            <person name="Wu D."/>
            <person name="Tindall B."/>
            <person name="Pomrenke H."/>
            <person name="Brambilla E."/>
            <person name="Klenk H.-P."/>
            <person name="Eisen J.A."/>
        </authorList>
    </citation>
    <scope>NUCLEOTIDE SEQUENCE [LARGE SCALE GENOMIC DNA]</scope>
    <source>
        <strain evidence="2">DSM 15883 / CIP 108006 / LMG 21964 / BA134</strain>
    </source>
</reference>
<dbReference type="HOGENOM" id="CLU_796113_0_0_10"/>
<sequence>MKLSSLKFRDTNLIMSLFLFICCTSEQKELDLSLKLEASYFGEGAKEEFPMRPPIGMSYLDGNLMFAESGDLARLLIVKDNFKVVEKISQAGEGPDDLVFIEKPTLYNKKYFSIPSLEKYKIFDSQGNFFKETLTKQVSMEFHSAWLGDSTIVYTAVEGDAPINRFNINTGELDFFGSWSKIKGSKTKVRGMSTGDVFVSNSGNHFVLIRHSDPIVDLLDGEFNLVAQLDLSEYVDHIKETLSFYETKINKGDPSEDYYYLIGDAYQDGNLIFLSIFENYEVQESKKPLLRQNKIIEIEILESKKTLKFNAHFDLSDGGDYYNCITGDRNTLFAFNVRTYGIDVFNLP</sequence>
<dbReference type="Proteomes" id="UP000006050">
    <property type="component" value="Chromosome"/>
</dbReference>
<dbReference type="EMBL" id="CP003281">
    <property type="protein sequence ID" value="AFL84270.1"/>
    <property type="molecule type" value="Genomic_DNA"/>
</dbReference>
<proteinExistence type="predicted"/>
<gene>
    <name evidence="1" type="ordered locus">Belba_1664</name>
</gene>
<keyword evidence="2" id="KW-1185">Reference proteome</keyword>
<dbReference type="SUPFAM" id="SSF101898">
    <property type="entry name" value="NHL repeat"/>
    <property type="match status" value="1"/>
</dbReference>
<evidence type="ECO:0000313" key="1">
    <source>
        <dbReference type="EMBL" id="AFL84270.1"/>
    </source>
</evidence>
<dbReference type="AlphaFoldDB" id="I3Z4V2"/>
<dbReference type="KEGG" id="bbd:Belba_1664"/>
<protein>
    <recommendedName>
        <fullName evidence="3">TolB-like 6-blade propeller-like</fullName>
    </recommendedName>
</protein>